<feature type="domain" description="Phosphoribosyltransferase" evidence="2">
    <location>
        <begin position="159"/>
        <end position="214"/>
    </location>
</feature>
<comment type="similarity">
    <text evidence="1">Belongs to the ComF/GntX family.</text>
</comment>
<gene>
    <name evidence="3" type="ORF">IV52_GL000705</name>
</gene>
<proteinExistence type="inferred from homology"/>
<comment type="caution">
    <text evidence="3">The sequence shown here is derived from an EMBL/GenBank/DDBJ whole genome shotgun (WGS) entry which is preliminary data.</text>
</comment>
<dbReference type="InterPro" id="IPR029057">
    <property type="entry name" value="PRTase-like"/>
</dbReference>
<dbReference type="CDD" id="cd06223">
    <property type="entry name" value="PRTases_typeI"/>
    <property type="match status" value="1"/>
</dbReference>
<protein>
    <recommendedName>
        <fullName evidence="2">Phosphoribosyltransferase domain-containing protein</fullName>
    </recommendedName>
</protein>
<organism evidence="3 4">
    <name type="scientific">Fructilactobacillus lindneri DSM 20690 = JCM 11027</name>
    <dbReference type="NCBI Taxonomy" id="1122148"/>
    <lineage>
        <taxon>Bacteria</taxon>
        <taxon>Bacillati</taxon>
        <taxon>Bacillota</taxon>
        <taxon>Bacilli</taxon>
        <taxon>Lactobacillales</taxon>
        <taxon>Lactobacillaceae</taxon>
        <taxon>Fructilactobacillus</taxon>
    </lineage>
</organism>
<dbReference type="OrthoDB" id="9779910at2"/>
<dbReference type="Pfam" id="PF00156">
    <property type="entry name" value="Pribosyltran"/>
    <property type="match status" value="1"/>
</dbReference>
<evidence type="ECO:0000313" key="3">
    <source>
        <dbReference type="EMBL" id="KRN79296.1"/>
    </source>
</evidence>
<dbReference type="EMBL" id="JQBT01000032">
    <property type="protein sequence ID" value="KRN79296.1"/>
    <property type="molecule type" value="Genomic_DNA"/>
</dbReference>
<evidence type="ECO:0000256" key="1">
    <source>
        <dbReference type="ARBA" id="ARBA00008007"/>
    </source>
</evidence>
<dbReference type="STRING" id="53444.AYR59_07035"/>
<dbReference type="SUPFAM" id="SSF53271">
    <property type="entry name" value="PRTase-like"/>
    <property type="match status" value="1"/>
</dbReference>
<name>A0A0R2JQ90_9LACO</name>
<evidence type="ECO:0000313" key="4">
    <source>
        <dbReference type="Proteomes" id="UP000051565"/>
    </source>
</evidence>
<dbReference type="InterPro" id="IPR000836">
    <property type="entry name" value="PRTase_dom"/>
</dbReference>
<dbReference type="InterPro" id="IPR051910">
    <property type="entry name" value="ComF/GntX_DNA_util-trans"/>
</dbReference>
<keyword evidence="4" id="KW-1185">Reference proteome</keyword>
<evidence type="ECO:0000259" key="2">
    <source>
        <dbReference type="Pfam" id="PF00156"/>
    </source>
</evidence>
<dbReference type="AlphaFoldDB" id="A0A0R2JQ90"/>
<dbReference type="PANTHER" id="PTHR47505:SF1">
    <property type="entry name" value="DNA UTILIZATION PROTEIN YHGH"/>
    <property type="match status" value="1"/>
</dbReference>
<sequence length="215" mass="25217">MNSTLSIHFMLSFKPFVTRYLCLHCEKLFQPMLSEKHCFQCGRIQSINELCEDCLKWNQVKSFKLINQSLYSYDGVIKEYIDRYKFQGDYRLRKLVATQITELIKKYEVVVPIPINQVTMGVRKFNQVTGWLEEVNYTMVLTAKPKLKAQFQKNRSERLQTQQPFAMNEKYVEMIKQKQICLVDDIYTTGTTLHHAAQLLLDNGAQSVRSITLAR</sequence>
<dbReference type="PANTHER" id="PTHR47505">
    <property type="entry name" value="DNA UTILIZATION PROTEIN YHGH"/>
    <property type="match status" value="1"/>
</dbReference>
<accession>A0A0R2JQ90</accession>
<dbReference type="CDD" id="cd00065">
    <property type="entry name" value="FYVE_like_SF"/>
    <property type="match status" value="1"/>
</dbReference>
<dbReference type="PATRIC" id="fig|1122148.6.peg.727"/>
<reference evidence="3 4" key="1">
    <citation type="journal article" date="2015" name="Genome Announc.">
        <title>Expanding the biotechnology potential of lactobacilli through comparative genomics of 213 strains and associated genera.</title>
        <authorList>
            <person name="Sun Z."/>
            <person name="Harris H.M."/>
            <person name="McCann A."/>
            <person name="Guo C."/>
            <person name="Argimon S."/>
            <person name="Zhang W."/>
            <person name="Yang X."/>
            <person name="Jeffery I.B."/>
            <person name="Cooney J.C."/>
            <person name="Kagawa T.F."/>
            <person name="Liu W."/>
            <person name="Song Y."/>
            <person name="Salvetti E."/>
            <person name="Wrobel A."/>
            <person name="Rasinkangas P."/>
            <person name="Parkhill J."/>
            <person name="Rea M.C."/>
            <person name="O'Sullivan O."/>
            <person name="Ritari J."/>
            <person name="Douillard F.P."/>
            <person name="Paul Ross R."/>
            <person name="Yang R."/>
            <person name="Briner A.E."/>
            <person name="Felis G.E."/>
            <person name="de Vos W.M."/>
            <person name="Barrangou R."/>
            <person name="Klaenhammer T.R."/>
            <person name="Caufield P.W."/>
            <person name="Cui Y."/>
            <person name="Zhang H."/>
            <person name="O'Toole P.W."/>
        </authorList>
    </citation>
    <scope>NUCLEOTIDE SEQUENCE [LARGE SCALE GENOMIC DNA]</scope>
    <source>
        <strain evidence="3 4">DSM 20690</strain>
    </source>
</reference>
<dbReference type="RefSeq" id="WP_141117410.1">
    <property type="nucleotide sequence ID" value="NZ_FUXS01000001.1"/>
</dbReference>
<dbReference type="Gene3D" id="3.40.50.2020">
    <property type="match status" value="1"/>
</dbReference>
<dbReference type="Proteomes" id="UP000051565">
    <property type="component" value="Unassembled WGS sequence"/>
</dbReference>